<protein>
    <recommendedName>
        <fullName evidence="2">Putative plant transposon protein domain-containing protein</fullName>
    </recommendedName>
</protein>
<dbReference type="InterPro" id="IPR046796">
    <property type="entry name" value="Transposase_32_dom"/>
</dbReference>
<keyword evidence="4" id="KW-1185">Reference proteome</keyword>
<accession>A0A4D6NKQ2</accession>
<dbReference type="Pfam" id="PF20167">
    <property type="entry name" value="Transposase_32"/>
    <property type="match status" value="1"/>
</dbReference>
<feature type="compositionally biased region" description="Polar residues" evidence="1">
    <location>
        <begin position="1"/>
        <end position="19"/>
    </location>
</feature>
<evidence type="ECO:0000256" key="1">
    <source>
        <dbReference type="SAM" id="MobiDB-lite"/>
    </source>
</evidence>
<sequence length="427" mass="47532">MASSSNPKRMKTTVGNPSKGQKRKERIYSHYFLTKDNEDRFQVVRQRKLVAERKVILKPGEVNEFQLELIRRGWERLGSYPSTFSVTLVKEFYANAKVTTSTAPTFLSYVRGKRVPFDADTINEFLGTQLADDVECQFSVLDDEGVALGELIQALCLAGEGFHRGTIQRGSLHPLARFWSAFVHANISPCSHVSDLTEGRATILYTILTSRVMDVGQFIANEIHRCSNAAGKAALGHPSLITHLCSLAGVDIFVAGGGRRWPEGVVAVGEVEGERAHERDRARERATERDAKWRGLARGGCTGRRWSQVAKDGERWPEGVVAVGAAERERELQRLARGGRRVRNFQTLNKPYGFATFWLRVLLDRGLNPSLAPVLSEPRPIPLFGFGYLENRGLKLGSNCKNATAPLYASVPGQPRHIRRGKMGILH</sequence>
<reference evidence="3 4" key="1">
    <citation type="submission" date="2019-04" db="EMBL/GenBank/DDBJ databases">
        <title>An improved genome assembly and genetic linkage map for asparagus bean, Vigna unguiculata ssp. sesquipedialis.</title>
        <authorList>
            <person name="Xia Q."/>
            <person name="Zhang R."/>
            <person name="Dong Y."/>
        </authorList>
    </citation>
    <scope>NUCLEOTIDE SEQUENCE [LARGE SCALE GENOMIC DNA]</scope>
    <source>
        <tissue evidence="3">Leaf</tissue>
    </source>
</reference>
<evidence type="ECO:0000313" key="4">
    <source>
        <dbReference type="Proteomes" id="UP000501690"/>
    </source>
</evidence>
<evidence type="ECO:0000259" key="2">
    <source>
        <dbReference type="Pfam" id="PF20167"/>
    </source>
</evidence>
<evidence type="ECO:0000313" key="3">
    <source>
        <dbReference type="EMBL" id="QCE14206.1"/>
    </source>
</evidence>
<feature type="domain" description="Putative plant transposon protein" evidence="2">
    <location>
        <begin position="71"/>
        <end position="251"/>
    </location>
</feature>
<dbReference type="EMBL" id="CP039355">
    <property type="protein sequence ID" value="QCE14206.1"/>
    <property type="molecule type" value="Genomic_DNA"/>
</dbReference>
<gene>
    <name evidence="3" type="ORF">DEO72_LG11g1205</name>
</gene>
<dbReference type="Proteomes" id="UP000501690">
    <property type="component" value="Linkage Group LG11"/>
</dbReference>
<proteinExistence type="predicted"/>
<dbReference type="AlphaFoldDB" id="A0A4D6NKQ2"/>
<name>A0A4D6NKQ2_VIGUN</name>
<organism evidence="3 4">
    <name type="scientific">Vigna unguiculata</name>
    <name type="common">Cowpea</name>
    <dbReference type="NCBI Taxonomy" id="3917"/>
    <lineage>
        <taxon>Eukaryota</taxon>
        <taxon>Viridiplantae</taxon>
        <taxon>Streptophyta</taxon>
        <taxon>Embryophyta</taxon>
        <taxon>Tracheophyta</taxon>
        <taxon>Spermatophyta</taxon>
        <taxon>Magnoliopsida</taxon>
        <taxon>eudicotyledons</taxon>
        <taxon>Gunneridae</taxon>
        <taxon>Pentapetalae</taxon>
        <taxon>rosids</taxon>
        <taxon>fabids</taxon>
        <taxon>Fabales</taxon>
        <taxon>Fabaceae</taxon>
        <taxon>Papilionoideae</taxon>
        <taxon>50 kb inversion clade</taxon>
        <taxon>NPAAA clade</taxon>
        <taxon>indigoferoid/millettioid clade</taxon>
        <taxon>Phaseoleae</taxon>
        <taxon>Vigna</taxon>
    </lineage>
</organism>
<feature type="region of interest" description="Disordered" evidence="1">
    <location>
        <begin position="1"/>
        <end position="22"/>
    </location>
</feature>